<evidence type="ECO:0000256" key="1">
    <source>
        <dbReference type="SAM" id="MobiDB-lite"/>
    </source>
</evidence>
<dbReference type="Gene3D" id="2.70.50.70">
    <property type="match status" value="1"/>
</dbReference>
<gene>
    <name evidence="3" type="ORF">L207DRAFT_264998</name>
</gene>
<evidence type="ECO:0008006" key="5">
    <source>
        <dbReference type="Google" id="ProtNLM"/>
    </source>
</evidence>
<keyword evidence="4" id="KW-1185">Reference proteome</keyword>
<dbReference type="STRING" id="1149755.A0A2J6QRL3"/>
<dbReference type="AlphaFoldDB" id="A0A2J6QRL3"/>
<organism evidence="3 4">
    <name type="scientific">Hyaloscypha variabilis (strain UAMH 11265 / GT02V1 / F)</name>
    <name type="common">Meliniomyces variabilis</name>
    <dbReference type="NCBI Taxonomy" id="1149755"/>
    <lineage>
        <taxon>Eukaryota</taxon>
        <taxon>Fungi</taxon>
        <taxon>Dikarya</taxon>
        <taxon>Ascomycota</taxon>
        <taxon>Pezizomycotina</taxon>
        <taxon>Leotiomycetes</taxon>
        <taxon>Helotiales</taxon>
        <taxon>Hyaloscyphaceae</taxon>
        <taxon>Hyaloscypha</taxon>
        <taxon>Hyaloscypha variabilis</taxon>
    </lineage>
</organism>
<dbReference type="OrthoDB" id="2342176at2759"/>
<feature type="signal peptide" evidence="2">
    <location>
        <begin position="1"/>
        <end position="19"/>
    </location>
</feature>
<name>A0A2J6QRL3_HYAVF</name>
<feature type="chain" id="PRO_5014357368" description="Lytic polysaccharide monooxygenase" evidence="2">
    <location>
        <begin position="20"/>
        <end position="444"/>
    </location>
</feature>
<feature type="region of interest" description="Disordered" evidence="1">
    <location>
        <begin position="336"/>
        <end position="371"/>
    </location>
</feature>
<keyword evidence="2" id="KW-0732">Signal</keyword>
<dbReference type="PANTHER" id="PTHR36182:SF2">
    <property type="entry name" value="LYTIC POLYSACCHARIDE MONOOXYGENASE"/>
    <property type="match status" value="1"/>
</dbReference>
<sequence length="444" mass="44461">MMSMYTTLLVFGLATLSAAHMKMSSPAPYGESSLDNSPLNGDGSDFPCKQRSGVYAAASTTNTFALGSTQTVSFIGSAVHGGGSCQFSVTYDENPTASSTFKVIHSVEGGCPQKNIVGNDPSDDAAAVDPDTYSFTVPTSLPTGTATFAWTWFNKVGNREMYMNCAPITITAAASKRSEDEDLMTRNVTQLMERDQAAFNALPDMFVANIGTGCVSTGSCAQCQIAESVDVIFPTPGTALDRFGLSTSSALASPTGASCGGNYIAGVAAPAATGSASVAAPSTTPAVTPASSAPAATNTAVSGGVFATVPTSAGTQATSTPAVVAQSSAAASTPAASPVAASSPEASPAAASTPVASASTPESTGTTGSGSAIAAGTACTTEGMWNCIGGTSFQQCASGTWSVAQPLAAGTSCTAGQSMAIDITKHKRAVRFSGEHKRRHLQNS</sequence>
<dbReference type="PANTHER" id="PTHR36182">
    <property type="entry name" value="PROTEIN, PUTATIVE (AFU_ORTHOLOGUE AFUA_6G10930)-RELATED"/>
    <property type="match status" value="1"/>
</dbReference>
<evidence type="ECO:0000256" key="2">
    <source>
        <dbReference type="SAM" id="SignalP"/>
    </source>
</evidence>
<evidence type="ECO:0000313" key="3">
    <source>
        <dbReference type="EMBL" id="PMD28893.1"/>
    </source>
</evidence>
<accession>A0A2J6QRL3</accession>
<proteinExistence type="predicted"/>
<reference evidence="3 4" key="1">
    <citation type="submission" date="2016-04" db="EMBL/GenBank/DDBJ databases">
        <title>A degradative enzymes factory behind the ericoid mycorrhizal symbiosis.</title>
        <authorList>
            <consortium name="DOE Joint Genome Institute"/>
            <person name="Martino E."/>
            <person name="Morin E."/>
            <person name="Grelet G."/>
            <person name="Kuo A."/>
            <person name="Kohler A."/>
            <person name="Daghino S."/>
            <person name="Barry K."/>
            <person name="Choi C."/>
            <person name="Cichocki N."/>
            <person name="Clum A."/>
            <person name="Copeland A."/>
            <person name="Hainaut M."/>
            <person name="Haridas S."/>
            <person name="Labutti K."/>
            <person name="Lindquist E."/>
            <person name="Lipzen A."/>
            <person name="Khouja H.-R."/>
            <person name="Murat C."/>
            <person name="Ohm R."/>
            <person name="Olson A."/>
            <person name="Spatafora J."/>
            <person name="Veneault-Fourrey C."/>
            <person name="Henrissat B."/>
            <person name="Grigoriev I."/>
            <person name="Martin F."/>
            <person name="Perotto S."/>
        </authorList>
    </citation>
    <scope>NUCLEOTIDE SEQUENCE [LARGE SCALE GENOMIC DNA]</scope>
    <source>
        <strain evidence="3 4">F</strain>
    </source>
</reference>
<protein>
    <recommendedName>
        <fullName evidence="5">Lytic polysaccharide monooxygenase</fullName>
    </recommendedName>
</protein>
<dbReference type="EMBL" id="KZ613981">
    <property type="protein sequence ID" value="PMD28893.1"/>
    <property type="molecule type" value="Genomic_DNA"/>
</dbReference>
<dbReference type="Proteomes" id="UP000235786">
    <property type="component" value="Unassembled WGS sequence"/>
</dbReference>
<evidence type="ECO:0000313" key="4">
    <source>
        <dbReference type="Proteomes" id="UP000235786"/>
    </source>
</evidence>